<organism evidence="1 2">
    <name type="scientific">Moraxella catarrhalis</name>
    <name type="common">Branhamella catarrhalis</name>
    <dbReference type="NCBI Taxonomy" id="480"/>
    <lineage>
        <taxon>Bacteria</taxon>
        <taxon>Pseudomonadati</taxon>
        <taxon>Pseudomonadota</taxon>
        <taxon>Gammaproteobacteria</taxon>
        <taxon>Moraxellales</taxon>
        <taxon>Moraxellaceae</taxon>
        <taxon>Moraxella</taxon>
    </lineage>
</organism>
<dbReference type="Proteomes" id="UP000078446">
    <property type="component" value="Unassembled WGS sequence"/>
</dbReference>
<proteinExistence type="predicted"/>
<reference evidence="1 2" key="1">
    <citation type="journal article" date="2016" name="Genome Biol. Evol.">
        <title>Comparative Genomic Analyses of the Moraxella catarrhalis Serosensitive and Seroresistant Lineages Demonstrate Their Independent Evolution.</title>
        <authorList>
            <person name="Earl J.P."/>
            <person name="de Vries S.P."/>
            <person name="Ahmed A."/>
            <person name="Powell E."/>
            <person name="Schultz M.P."/>
            <person name="Hermans P.W."/>
            <person name="Hill D.J."/>
            <person name="Zhou Z."/>
            <person name="Constantinidou C.I."/>
            <person name="Hu F.Z."/>
            <person name="Bootsma H.J."/>
            <person name="Ehrlich G.D."/>
        </authorList>
    </citation>
    <scope>NUCLEOTIDE SEQUENCE [LARGE SCALE GENOMIC DNA]</scope>
    <source>
        <strain evidence="1 2">Z7574</strain>
    </source>
</reference>
<accession>A0A7Z0UZ84</accession>
<evidence type="ECO:0000313" key="2">
    <source>
        <dbReference type="Proteomes" id="UP000078446"/>
    </source>
</evidence>
<sequence>MFIFIIHELFKKGNSDLCSLSFLFEWVQHCVVAFELCFIKANETNFYHCGL</sequence>
<dbReference type="AlphaFoldDB" id="A0A7Z0UZ84"/>
<gene>
    <name evidence="1" type="ORF">AO382_0805</name>
</gene>
<name>A0A7Z0UZ84_MORCA</name>
<dbReference type="EMBL" id="LXHE01000006">
    <property type="protein sequence ID" value="OAV01309.1"/>
    <property type="molecule type" value="Genomic_DNA"/>
</dbReference>
<protein>
    <submittedName>
        <fullName evidence="1">Uncharacterized protein</fullName>
    </submittedName>
</protein>
<comment type="caution">
    <text evidence="1">The sequence shown here is derived from an EMBL/GenBank/DDBJ whole genome shotgun (WGS) entry which is preliminary data.</text>
</comment>
<evidence type="ECO:0000313" key="1">
    <source>
        <dbReference type="EMBL" id="OAV01309.1"/>
    </source>
</evidence>